<proteinExistence type="predicted"/>
<organism evidence="2 3">
    <name type="scientific">Streptomyces coffeae</name>
    <dbReference type="NCBI Taxonomy" id="621382"/>
    <lineage>
        <taxon>Bacteria</taxon>
        <taxon>Bacillati</taxon>
        <taxon>Actinomycetota</taxon>
        <taxon>Actinomycetes</taxon>
        <taxon>Kitasatosporales</taxon>
        <taxon>Streptomycetaceae</taxon>
        <taxon>Streptomyces</taxon>
    </lineage>
</organism>
<dbReference type="PROSITE" id="PS51257">
    <property type="entry name" value="PROKAR_LIPOPROTEIN"/>
    <property type="match status" value="1"/>
</dbReference>
<comment type="caution">
    <text evidence="2">The sequence shown here is derived from an EMBL/GenBank/DDBJ whole genome shotgun (WGS) entry which is preliminary data.</text>
</comment>
<dbReference type="RefSeq" id="WP_201873446.1">
    <property type="nucleotide sequence ID" value="NZ_JAERRF010000004.1"/>
</dbReference>
<reference evidence="2 3" key="1">
    <citation type="submission" date="2021-01" db="EMBL/GenBank/DDBJ databases">
        <title>WGS of actinomycetes isolated from Thailand.</title>
        <authorList>
            <person name="Thawai C."/>
        </authorList>
    </citation>
    <scope>NUCLEOTIDE SEQUENCE [LARGE SCALE GENOMIC DNA]</scope>
    <source>
        <strain evidence="2 3">CA1R205</strain>
    </source>
</reference>
<evidence type="ECO:0000313" key="2">
    <source>
        <dbReference type="EMBL" id="MBL1096727.1"/>
    </source>
</evidence>
<dbReference type="Proteomes" id="UP000634229">
    <property type="component" value="Unassembled WGS sequence"/>
</dbReference>
<name>A0ABS1N9U8_9ACTN</name>
<keyword evidence="3" id="KW-1185">Reference proteome</keyword>
<evidence type="ECO:0000313" key="3">
    <source>
        <dbReference type="Proteomes" id="UP000634229"/>
    </source>
</evidence>
<sequence length="150" mass="15236">MSGRPTRTICAVSLMAVLAPAAVGCSDEGGTPSSAVSRASAAVASATASAKAELDKIKGGHEATRDVRAGPVSFNGQGRAMTRLTVTNSGKQTASYAILVNFRNADKDLVDAVVVTVPSAAPRTPVKAAARSHRKLSGKITAQVGTAVRY</sequence>
<accession>A0ABS1N9U8</accession>
<keyword evidence="1" id="KW-0732">Signal</keyword>
<protein>
    <recommendedName>
        <fullName evidence="4">DUF3426 domain-containing protein</fullName>
    </recommendedName>
</protein>
<evidence type="ECO:0000256" key="1">
    <source>
        <dbReference type="SAM" id="SignalP"/>
    </source>
</evidence>
<gene>
    <name evidence="2" type="ORF">JK363_08630</name>
</gene>
<dbReference type="EMBL" id="JAERRF010000004">
    <property type="protein sequence ID" value="MBL1096727.1"/>
    <property type="molecule type" value="Genomic_DNA"/>
</dbReference>
<evidence type="ECO:0008006" key="4">
    <source>
        <dbReference type="Google" id="ProtNLM"/>
    </source>
</evidence>
<feature type="chain" id="PRO_5046817114" description="DUF3426 domain-containing protein" evidence="1">
    <location>
        <begin position="22"/>
        <end position="150"/>
    </location>
</feature>
<feature type="signal peptide" evidence="1">
    <location>
        <begin position="1"/>
        <end position="21"/>
    </location>
</feature>